<evidence type="ECO:0000256" key="8">
    <source>
        <dbReference type="PIRSR" id="PIRSR602403-1"/>
    </source>
</evidence>
<dbReference type="OrthoDB" id="6692864at2759"/>
<dbReference type="GO" id="GO:0016705">
    <property type="term" value="F:oxidoreductase activity, acting on paired donors, with incorporation or reduction of molecular oxygen"/>
    <property type="evidence" value="ECO:0007669"/>
    <property type="project" value="InterPro"/>
</dbReference>
<evidence type="ECO:0000256" key="6">
    <source>
        <dbReference type="ARBA" id="ARBA00023004"/>
    </source>
</evidence>
<dbReference type="Pfam" id="PF00067">
    <property type="entry name" value="p450"/>
    <property type="match status" value="1"/>
</dbReference>
<dbReference type="Gene3D" id="1.10.630.10">
    <property type="entry name" value="Cytochrome P450"/>
    <property type="match status" value="1"/>
</dbReference>
<keyword evidence="4 8" id="KW-0479">Metal-binding</keyword>
<name>A0A9P3GIL6_9APHY</name>
<reference evidence="9 10" key="1">
    <citation type="submission" date="2021-08" db="EMBL/GenBank/DDBJ databases">
        <title>Draft Genome Sequence of Phanerochaete sordida strain YK-624.</title>
        <authorList>
            <person name="Mori T."/>
            <person name="Dohra H."/>
            <person name="Suzuki T."/>
            <person name="Kawagishi H."/>
            <person name="Hirai H."/>
        </authorList>
    </citation>
    <scope>NUCLEOTIDE SEQUENCE [LARGE SCALE GENOMIC DNA]</scope>
    <source>
        <strain evidence="9 10">YK-624</strain>
    </source>
</reference>
<dbReference type="GO" id="GO:0020037">
    <property type="term" value="F:heme binding"/>
    <property type="evidence" value="ECO:0007669"/>
    <property type="project" value="InterPro"/>
</dbReference>
<accession>A0A9P3GIL6</accession>
<dbReference type="AlphaFoldDB" id="A0A9P3GIL6"/>
<dbReference type="CDD" id="cd11061">
    <property type="entry name" value="CYP67-like"/>
    <property type="match status" value="1"/>
</dbReference>
<dbReference type="InterPro" id="IPR002403">
    <property type="entry name" value="Cyt_P450_E_grp-IV"/>
</dbReference>
<dbReference type="InterPro" id="IPR001128">
    <property type="entry name" value="Cyt_P450"/>
</dbReference>
<dbReference type="Proteomes" id="UP000703269">
    <property type="component" value="Unassembled WGS sequence"/>
</dbReference>
<keyword evidence="5" id="KW-0560">Oxidoreductase</keyword>
<dbReference type="InterPro" id="IPR036396">
    <property type="entry name" value="Cyt_P450_sf"/>
</dbReference>
<sequence>MLDRTDPKVVVGTASLACYLIYKNFEPNNVPAHAALLLGVPALLVYALGAQLSPLQRAAVFAAHWALLLACTAAYRLSPLHPLAQYPGPAHAKLSNITRAYLSARGDIYRVIRAWHDQYGDVVRIGPNELSFRTVDALQPVYNKEYTQKGPYYDSRTTPEGLTQIDGLRDFAVHGARRKPWIKAMSSTSLKNFEPIVKMKAQELVDELAKRQGQEIDISEWMHYFGFDFMGHLAFGRELGLLKKGKDHEGMIQIIEEGIYGAGVISHMPWLLPFVACFPPLLKGLRKVQNMGRNFASERLAKGSTSKDIYYFMTEDEGASQPRFTQEEIEADGMVAIVAGSDTTTTVLSNVCYFLLRHPACAARLRAEIDATFPPGEDAMDFARQAEMPYLNACINEALRLLPPGLGGFQRTVKRGTGGVMVGPHFVPERTQISVHTFATMRDAREFRPLPDTFWPERWLAQDAYVLPGGGVVGREQVHTNRAAHIPFSAGPQNCAGKALALVELRAVTCALVHRFELHTPKGYDLDQWERDLKDLYVAMRGKLPVILEVRKGH</sequence>
<evidence type="ECO:0000256" key="4">
    <source>
        <dbReference type="ARBA" id="ARBA00022723"/>
    </source>
</evidence>
<evidence type="ECO:0000256" key="5">
    <source>
        <dbReference type="ARBA" id="ARBA00023002"/>
    </source>
</evidence>
<gene>
    <name evidence="9" type="ORF">PsYK624_111250</name>
</gene>
<comment type="pathway">
    <text evidence="2">Secondary metabolite biosynthesis.</text>
</comment>
<dbReference type="PANTHER" id="PTHR24305:SF187">
    <property type="entry name" value="P450, PUTATIVE (EUROFUNG)-RELATED"/>
    <property type="match status" value="1"/>
</dbReference>
<evidence type="ECO:0000256" key="2">
    <source>
        <dbReference type="ARBA" id="ARBA00005179"/>
    </source>
</evidence>
<protein>
    <submittedName>
        <fullName evidence="9">Cytochrome P450</fullName>
    </submittedName>
</protein>
<evidence type="ECO:0000313" key="9">
    <source>
        <dbReference type="EMBL" id="GJE94949.1"/>
    </source>
</evidence>
<dbReference type="PRINTS" id="PR00385">
    <property type="entry name" value="P450"/>
</dbReference>
<comment type="cofactor">
    <cofactor evidence="1 8">
        <name>heme</name>
        <dbReference type="ChEBI" id="CHEBI:30413"/>
    </cofactor>
</comment>
<evidence type="ECO:0000313" key="10">
    <source>
        <dbReference type="Proteomes" id="UP000703269"/>
    </source>
</evidence>
<feature type="binding site" description="axial binding residue" evidence="8">
    <location>
        <position position="495"/>
    </location>
    <ligand>
        <name>heme</name>
        <dbReference type="ChEBI" id="CHEBI:30413"/>
    </ligand>
    <ligandPart>
        <name>Fe</name>
        <dbReference type="ChEBI" id="CHEBI:18248"/>
    </ligandPart>
</feature>
<comment type="caution">
    <text evidence="9">The sequence shown here is derived from an EMBL/GenBank/DDBJ whole genome shotgun (WGS) entry which is preliminary data.</text>
</comment>
<dbReference type="GO" id="GO:0005506">
    <property type="term" value="F:iron ion binding"/>
    <property type="evidence" value="ECO:0007669"/>
    <property type="project" value="InterPro"/>
</dbReference>
<dbReference type="SUPFAM" id="SSF48264">
    <property type="entry name" value="Cytochrome P450"/>
    <property type="match status" value="1"/>
</dbReference>
<keyword evidence="10" id="KW-1185">Reference proteome</keyword>
<dbReference type="PRINTS" id="PR00465">
    <property type="entry name" value="EP450IV"/>
</dbReference>
<comment type="similarity">
    <text evidence="3">Belongs to the cytochrome P450 family.</text>
</comment>
<dbReference type="PANTHER" id="PTHR24305">
    <property type="entry name" value="CYTOCHROME P450"/>
    <property type="match status" value="1"/>
</dbReference>
<evidence type="ECO:0000256" key="7">
    <source>
        <dbReference type="ARBA" id="ARBA00023033"/>
    </source>
</evidence>
<keyword evidence="7" id="KW-0503">Monooxygenase</keyword>
<keyword evidence="6 8" id="KW-0408">Iron</keyword>
<dbReference type="InterPro" id="IPR050121">
    <property type="entry name" value="Cytochrome_P450_monoxygenase"/>
</dbReference>
<evidence type="ECO:0000256" key="1">
    <source>
        <dbReference type="ARBA" id="ARBA00001971"/>
    </source>
</evidence>
<dbReference type="GO" id="GO:0004497">
    <property type="term" value="F:monooxygenase activity"/>
    <property type="evidence" value="ECO:0007669"/>
    <property type="project" value="UniProtKB-KW"/>
</dbReference>
<evidence type="ECO:0000256" key="3">
    <source>
        <dbReference type="ARBA" id="ARBA00010617"/>
    </source>
</evidence>
<keyword evidence="8" id="KW-0349">Heme</keyword>
<proteinExistence type="inferred from homology"/>
<dbReference type="EMBL" id="BPQB01000044">
    <property type="protein sequence ID" value="GJE94949.1"/>
    <property type="molecule type" value="Genomic_DNA"/>
</dbReference>
<organism evidence="9 10">
    <name type="scientific">Phanerochaete sordida</name>
    <dbReference type="NCBI Taxonomy" id="48140"/>
    <lineage>
        <taxon>Eukaryota</taxon>
        <taxon>Fungi</taxon>
        <taxon>Dikarya</taxon>
        <taxon>Basidiomycota</taxon>
        <taxon>Agaricomycotina</taxon>
        <taxon>Agaricomycetes</taxon>
        <taxon>Polyporales</taxon>
        <taxon>Phanerochaetaceae</taxon>
        <taxon>Phanerochaete</taxon>
    </lineage>
</organism>